<evidence type="ECO:0000313" key="2">
    <source>
        <dbReference type="EMBL" id="WZL75532.1"/>
    </source>
</evidence>
<dbReference type="Gene3D" id="3.30.460.10">
    <property type="entry name" value="Beta Polymerase, domain 2"/>
    <property type="match status" value="1"/>
</dbReference>
<keyword evidence="3" id="KW-1185">Reference proteome</keyword>
<dbReference type="SUPFAM" id="SSF81301">
    <property type="entry name" value="Nucleotidyltransferase"/>
    <property type="match status" value="1"/>
</dbReference>
<protein>
    <submittedName>
        <fullName evidence="2">Nucleotidyltransferase domain-containing protein</fullName>
        <ecNumber evidence="2">2.7.7.-</ecNumber>
    </submittedName>
</protein>
<organism evidence="2 3">
    <name type="scientific">Thermatribacter velox</name>
    <dbReference type="NCBI Taxonomy" id="3039681"/>
    <lineage>
        <taxon>Bacteria</taxon>
        <taxon>Pseudomonadati</taxon>
        <taxon>Atribacterota</taxon>
        <taxon>Atribacteria</taxon>
        <taxon>Atribacterales</taxon>
        <taxon>Thermatribacteraceae</taxon>
        <taxon>Thermatribacter</taxon>
    </lineage>
</organism>
<feature type="domain" description="Polymerase nucleotidyl transferase" evidence="1">
    <location>
        <begin position="28"/>
        <end position="113"/>
    </location>
</feature>
<gene>
    <name evidence="2" type="ORF">QBE54_08010</name>
</gene>
<proteinExistence type="predicted"/>
<dbReference type="PANTHER" id="PTHR33933:SF3">
    <property type="entry name" value="PROTEIN ADENYLYLTRANSFERASE MJ0604-RELATED"/>
    <property type="match status" value="1"/>
</dbReference>
<dbReference type="CDD" id="cd05403">
    <property type="entry name" value="NT_KNTase_like"/>
    <property type="match status" value="1"/>
</dbReference>
<dbReference type="InterPro" id="IPR052548">
    <property type="entry name" value="Type_VII_TA_antitoxin"/>
</dbReference>
<evidence type="ECO:0000313" key="3">
    <source>
        <dbReference type="Proteomes" id="UP001461341"/>
    </source>
</evidence>
<dbReference type="PANTHER" id="PTHR33933">
    <property type="entry name" value="NUCLEOTIDYLTRANSFERASE"/>
    <property type="match status" value="1"/>
</dbReference>
<dbReference type="EMBL" id="CP121689">
    <property type="protein sequence ID" value="WZL75532.1"/>
    <property type="molecule type" value="Genomic_DNA"/>
</dbReference>
<reference evidence="2 3" key="1">
    <citation type="submission" date="2023-03" db="EMBL/GenBank/DDBJ databases">
        <title>Novel Species.</title>
        <authorList>
            <person name="Ma S."/>
        </authorList>
    </citation>
    <scope>NUCLEOTIDE SEQUENCE [LARGE SCALE GENOMIC DNA]</scope>
    <source>
        <strain evidence="2 3">B11</strain>
    </source>
</reference>
<dbReference type="InterPro" id="IPR002934">
    <property type="entry name" value="Polymerase_NTP_transf_dom"/>
</dbReference>
<dbReference type="InterPro" id="IPR043519">
    <property type="entry name" value="NT_sf"/>
</dbReference>
<dbReference type="Pfam" id="PF01909">
    <property type="entry name" value="NTP_transf_2"/>
    <property type="match status" value="1"/>
</dbReference>
<dbReference type="EC" id="2.7.7.-" evidence="2"/>
<keyword evidence="2" id="KW-0808">Transferase</keyword>
<evidence type="ECO:0000259" key="1">
    <source>
        <dbReference type="Pfam" id="PF01909"/>
    </source>
</evidence>
<sequence>MAKLEFSFRGNGDFYPYREERTIEGIIKRIIVEVLTEFGVEADKIILFGSRARGNFDEKSDWDILVILKKEVSQKVEQEIFKRITVRLSEMLIPCDILIRTPQQVKRFEGYVHSVTKTALREGKVL</sequence>
<dbReference type="RefSeq" id="WP_369017679.1">
    <property type="nucleotide sequence ID" value="NZ_CP121689.1"/>
</dbReference>
<keyword evidence="2" id="KW-0548">Nucleotidyltransferase</keyword>
<accession>A0ABZ2Y9M0</accession>
<dbReference type="GO" id="GO:0016779">
    <property type="term" value="F:nucleotidyltransferase activity"/>
    <property type="evidence" value="ECO:0007669"/>
    <property type="project" value="UniProtKB-KW"/>
</dbReference>
<name>A0ABZ2Y9M0_9BACT</name>
<dbReference type="Proteomes" id="UP001461341">
    <property type="component" value="Chromosome"/>
</dbReference>